<comment type="caution">
    <text evidence="2">The sequence shown here is derived from an EMBL/GenBank/DDBJ whole genome shotgun (WGS) entry which is preliminary data.</text>
</comment>
<evidence type="ECO:0000256" key="1">
    <source>
        <dbReference type="SAM" id="MobiDB-lite"/>
    </source>
</evidence>
<dbReference type="Proteomes" id="UP000824998">
    <property type="component" value="Unassembled WGS sequence"/>
</dbReference>
<dbReference type="AlphaFoldDB" id="A0A9P8C7E8"/>
<dbReference type="EMBL" id="MU251411">
    <property type="protein sequence ID" value="KAG9236265.1"/>
    <property type="molecule type" value="Genomic_DNA"/>
</dbReference>
<feature type="region of interest" description="Disordered" evidence="1">
    <location>
        <begin position="144"/>
        <end position="182"/>
    </location>
</feature>
<feature type="compositionally biased region" description="Basic and acidic residues" evidence="1">
    <location>
        <begin position="169"/>
        <end position="182"/>
    </location>
</feature>
<feature type="compositionally biased region" description="Polar residues" evidence="1">
    <location>
        <begin position="100"/>
        <end position="113"/>
    </location>
</feature>
<feature type="region of interest" description="Disordered" evidence="1">
    <location>
        <begin position="38"/>
        <end position="126"/>
    </location>
</feature>
<feature type="compositionally biased region" description="Basic residues" evidence="1">
    <location>
        <begin position="51"/>
        <end position="64"/>
    </location>
</feature>
<protein>
    <submittedName>
        <fullName evidence="2">Uncharacterized protein</fullName>
    </submittedName>
</protein>
<accession>A0A9P8C7E8</accession>
<evidence type="ECO:0000313" key="2">
    <source>
        <dbReference type="EMBL" id="KAG9236265.1"/>
    </source>
</evidence>
<sequence length="204" mass="23095">MPLRPIAAAACSPQPGRIIRKLGAKTRSTQVLFLRAEVGSDPPASSPNFFHPRHLPIRSKHSERKPKQSEKPGAWNRNQQPQDGTIHGFKNWPARGNDPITRSSQPQGTQANLPSDYEKKDEPVRQQSLSAEAAEKLEARLLEEEWNKNSRPMGYRSGSFDSSPLIDTQKSHTAEQRRKESISAAERLEAKLLEEEWNERSRGW</sequence>
<evidence type="ECO:0000313" key="3">
    <source>
        <dbReference type="Proteomes" id="UP000824998"/>
    </source>
</evidence>
<keyword evidence="3" id="KW-1185">Reference proteome</keyword>
<organism evidence="2 3">
    <name type="scientific">Amylocarpus encephaloides</name>
    <dbReference type="NCBI Taxonomy" id="45428"/>
    <lineage>
        <taxon>Eukaryota</taxon>
        <taxon>Fungi</taxon>
        <taxon>Dikarya</taxon>
        <taxon>Ascomycota</taxon>
        <taxon>Pezizomycotina</taxon>
        <taxon>Leotiomycetes</taxon>
        <taxon>Helotiales</taxon>
        <taxon>Helotiales incertae sedis</taxon>
        <taxon>Amylocarpus</taxon>
    </lineage>
</organism>
<gene>
    <name evidence="2" type="ORF">BJ875DRAFT_235763</name>
</gene>
<proteinExistence type="predicted"/>
<reference evidence="2" key="1">
    <citation type="journal article" date="2021" name="IMA Fungus">
        <title>Genomic characterization of three marine fungi, including Emericellopsis atlantica sp. nov. with signatures of a generalist lifestyle and marine biomass degradation.</title>
        <authorList>
            <person name="Hagestad O.C."/>
            <person name="Hou L."/>
            <person name="Andersen J.H."/>
            <person name="Hansen E.H."/>
            <person name="Altermark B."/>
            <person name="Li C."/>
            <person name="Kuhnert E."/>
            <person name="Cox R.J."/>
            <person name="Crous P.W."/>
            <person name="Spatafora J.W."/>
            <person name="Lail K."/>
            <person name="Amirebrahimi M."/>
            <person name="Lipzen A."/>
            <person name="Pangilinan J."/>
            <person name="Andreopoulos W."/>
            <person name="Hayes R.D."/>
            <person name="Ng V."/>
            <person name="Grigoriev I.V."/>
            <person name="Jackson S.A."/>
            <person name="Sutton T.D.S."/>
            <person name="Dobson A.D.W."/>
            <person name="Rama T."/>
        </authorList>
    </citation>
    <scope>NUCLEOTIDE SEQUENCE</scope>
    <source>
        <strain evidence="2">TRa018bII</strain>
    </source>
</reference>
<name>A0A9P8C7E8_9HELO</name>
<feature type="compositionally biased region" description="Polar residues" evidence="1">
    <location>
        <begin position="159"/>
        <end position="168"/>
    </location>
</feature>